<gene>
    <name evidence="5" type="ORF">AVDCRST_MAG85-3069</name>
</gene>
<dbReference type="PROSITE" id="PS51683">
    <property type="entry name" value="SAM_OMT_II"/>
    <property type="match status" value="1"/>
</dbReference>
<organism evidence="5">
    <name type="scientific">uncultured Solirubrobacteraceae bacterium</name>
    <dbReference type="NCBI Taxonomy" id="1162706"/>
    <lineage>
        <taxon>Bacteria</taxon>
        <taxon>Bacillati</taxon>
        <taxon>Actinomycetota</taxon>
        <taxon>Thermoleophilia</taxon>
        <taxon>Solirubrobacterales</taxon>
        <taxon>Solirubrobacteraceae</taxon>
        <taxon>environmental samples</taxon>
    </lineage>
</organism>
<keyword evidence="2" id="KW-0808">Transferase</keyword>
<evidence type="ECO:0000256" key="1">
    <source>
        <dbReference type="ARBA" id="ARBA00022603"/>
    </source>
</evidence>
<proteinExistence type="predicted"/>
<name>A0A6J4TIC3_9ACTN</name>
<dbReference type="GO" id="GO:0032259">
    <property type="term" value="P:methylation"/>
    <property type="evidence" value="ECO:0007669"/>
    <property type="project" value="UniProtKB-KW"/>
</dbReference>
<dbReference type="Pfam" id="PF00891">
    <property type="entry name" value="Methyltransf_2"/>
    <property type="match status" value="1"/>
</dbReference>
<dbReference type="SUPFAM" id="SSF53335">
    <property type="entry name" value="S-adenosyl-L-methionine-dependent methyltransferases"/>
    <property type="match status" value="1"/>
</dbReference>
<dbReference type="EMBL" id="CADCVT010000341">
    <property type="protein sequence ID" value="CAA9523956.1"/>
    <property type="molecule type" value="Genomic_DNA"/>
</dbReference>
<dbReference type="InterPro" id="IPR029063">
    <property type="entry name" value="SAM-dependent_MTases_sf"/>
</dbReference>
<dbReference type="InterPro" id="IPR016461">
    <property type="entry name" value="COMT-like"/>
</dbReference>
<evidence type="ECO:0000256" key="3">
    <source>
        <dbReference type="ARBA" id="ARBA00022691"/>
    </source>
</evidence>
<dbReference type="InterPro" id="IPR036390">
    <property type="entry name" value="WH_DNA-bd_sf"/>
</dbReference>
<keyword evidence="1" id="KW-0489">Methyltransferase</keyword>
<sequence length="339" mass="36208">MPPTRVALVERVALALHRLGVAPAPFPGPFFDAYLAPMAARAITVAGTSGVFDALPDTTEGVAQRTGLSTQGAEVLLPALETLGYVRFRRGRWSLTRQARRWVGPAGAMPVFSGAFAASAWDLMSDLEAHLRGAAPAALHDRPPGDPWWASYEPAMAEIGRVNGDRVAKLIPAERPRRLLDLAGGPGLYAAAMVRRHPGLEATVVELEAAARHAETHPGVRYLEGDLFEVDPGSGYDVVTAHSILHNLSEERCVALLRRARGALRDGGTFAALETEQPEPGHPRSMIAALGSLTFHAAFGTRSKTGAELEEMLRTAGFSDVRLLRPLDLNGSVLAVGTR</sequence>
<reference evidence="5" key="1">
    <citation type="submission" date="2020-02" db="EMBL/GenBank/DDBJ databases">
        <authorList>
            <person name="Meier V. D."/>
        </authorList>
    </citation>
    <scope>NUCLEOTIDE SEQUENCE</scope>
    <source>
        <strain evidence="5">AVDCRST_MAG85</strain>
    </source>
</reference>
<dbReference type="InterPro" id="IPR001077">
    <property type="entry name" value="COMT_C"/>
</dbReference>
<dbReference type="Gene3D" id="3.40.50.150">
    <property type="entry name" value="Vaccinia Virus protein VP39"/>
    <property type="match status" value="1"/>
</dbReference>
<dbReference type="AlphaFoldDB" id="A0A6J4TIC3"/>
<accession>A0A6J4TIC3</accession>
<keyword evidence="3" id="KW-0949">S-adenosyl-L-methionine</keyword>
<evidence type="ECO:0000259" key="4">
    <source>
        <dbReference type="Pfam" id="PF00891"/>
    </source>
</evidence>
<dbReference type="CDD" id="cd02440">
    <property type="entry name" value="AdoMet_MTases"/>
    <property type="match status" value="1"/>
</dbReference>
<dbReference type="Gene3D" id="1.10.10.10">
    <property type="entry name" value="Winged helix-like DNA-binding domain superfamily/Winged helix DNA-binding domain"/>
    <property type="match status" value="1"/>
</dbReference>
<dbReference type="PANTHER" id="PTHR43712">
    <property type="entry name" value="PUTATIVE (AFU_ORTHOLOGUE AFUA_4G14580)-RELATED"/>
    <property type="match status" value="1"/>
</dbReference>
<evidence type="ECO:0000256" key="2">
    <source>
        <dbReference type="ARBA" id="ARBA00022679"/>
    </source>
</evidence>
<evidence type="ECO:0000313" key="5">
    <source>
        <dbReference type="EMBL" id="CAA9523956.1"/>
    </source>
</evidence>
<dbReference type="InterPro" id="IPR036388">
    <property type="entry name" value="WH-like_DNA-bd_sf"/>
</dbReference>
<protein>
    <recommendedName>
        <fullName evidence="4">O-methyltransferase C-terminal domain-containing protein</fullName>
    </recommendedName>
</protein>
<dbReference type="PANTHER" id="PTHR43712:SF2">
    <property type="entry name" value="O-METHYLTRANSFERASE CICE"/>
    <property type="match status" value="1"/>
</dbReference>
<dbReference type="SUPFAM" id="SSF46785">
    <property type="entry name" value="Winged helix' DNA-binding domain"/>
    <property type="match status" value="1"/>
</dbReference>
<feature type="domain" description="O-methyltransferase C-terminal" evidence="4">
    <location>
        <begin position="151"/>
        <end position="319"/>
    </location>
</feature>
<dbReference type="GO" id="GO:0008171">
    <property type="term" value="F:O-methyltransferase activity"/>
    <property type="evidence" value="ECO:0007669"/>
    <property type="project" value="InterPro"/>
</dbReference>